<gene>
    <name evidence="1" type="ORF">P618_200285</name>
</gene>
<dbReference type="AlphaFoldDB" id="W6TF13"/>
<protein>
    <submittedName>
        <fullName evidence="1">Uncharacterized protein</fullName>
    </submittedName>
</protein>
<dbReference type="OrthoDB" id="8502352at2"/>
<reference evidence="1 2" key="1">
    <citation type="journal article" date="2014" name="FEMS Microbiol. Lett.">
        <title>Draft genome sequences of three Holospora species (Holospora obtusa, Holospora undulata, and Holospora elegans), endonuclear symbiotic bacteria of the ciliate Paramecium caudatum.</title>
        <authorList>
            <person name="Dohra H."/>
            <person name="Tanaka K."/>
            <person name="Suzuki T."/>
            <person name="Fujishima M."/>
            <person name="Suzuki H."/>
        </authorList>
    </citation>
    <scope>NUCLEOTIDE SEQUENCE [LARGE SCALE GENOMIC DNA]</scope>
    <source>
        <strain evidence="1 2">F1</strain>
    </source>
</reference>
<accession>W6TF13</accession>
<dbReference type="STRING" id="1399147.P618_200285"/>
<name>W6TF13_HOLOB</name>
<proteinExistence type="predicted"/>
<organism evidence="1 2">
    <name type="scientific">Holospora obtusa F1</name>
    <dbReference type="NCBI Taxonomy" id="1399147"/>
    <lineage>
        <taxon>Bacteria</taxon>
        <taxon>Pseudomonadati</taxon>
        <taxon>Pseudomonadota</taxon>
        <taxon>Alphaproteobacteria</taxon>
        <taxon>Holosporales</taxon>
        <taxon>Holosporaceae</taxon>
        <taxon>Holospora</taxon>
    </lineage>
</organism>
<comment type="caution">
    <text evidence="1">The sequence shown here is derived from an EMBL/GenBank/DDBJ whole genome shotgun (WGS) entry which is preliminary data.</text>
</comment>
<dbReference type="RefSeq" id="WP_024161043.1">
    <property type="nucleotide sequence ID" value="NZ_AWTR02000038.1"/>
</dbReference>
<keyword evidence="2" id="KW-1185">Reference proteome</keyword>
<evidence type="ECO:0000313" key="1">
    <source>
        <dbReference type="EMBL" id="ETZ07524.1"/>
    </source>
</evidence>
<evidence type="ECO:0000313" key="2">
    <source>
        <dbReference type="Proteomes" id="UP000019112"/>
    </source>
</evidence>
<dbReference type="Proteomes" id="UP000019112">
    <property type="component" value="Unassembled WGS sequence"/>
</dbReference>
<sequence>MEEKYTCLQDVLDEIYNGDEDPVACRFDREDDFEPQNFSRFSEKEALLKGLERYFEMWDLGERGIDYCELIGDYYEYQRASWCFDYLFLSLRELKDPSFIPEVMKYFLPSGKGSGPWEMEDMWTGPMLDVVTDYRRWGPAYIPWLMRSLHLLYPRSLWAAGDFMSKMIFDTFDYIIPEEFPNLPIVDALPLGKREIVKDLLEKEISGRKTSLEKSKIKLEIASSDREIKFAKESIDRAKGGIARAEYVLGSCYCCPKRLWG</sequence>
<dbReference type="EMBL" id="AWTR02000038">
    <property type="protein sequence ID" value="ETZ07524.1"/>
    <property type="molecule type" value="Genomic_DNA"/>
</dbReference>